<dbReference type="GO" id="GO:0016887">
    <property type="term" value="F:ATP hydrolysis activity"/>
    <property type="evidence" value="ECO:0007669"/>
    <property type="project" value="InterPro"/>
</dbReference>
<evidence type="ECO:0000259" key="11">
    <source>
        <dbReference type="PROSITE" id="PS50893"/>
    </source>
</evidence>
<dbReference type="Pfam" id="PF00005">
    <property type="entry name" value="ABC_tran"/>
    <property type="match status" value="2"/>
</dbReference>
<feature type="domain" description="ABC transporter" evidence="11">
    <location>
        <begin position="447"/>
        <end position="683"/>
    </location>
</feature>
<feature type="transmembrane region" description="Helical" evidence="10">
    <location>
        <begin position="167"/>
        <end position="192"/>
    </location>
</feature>
<dbReference type="SUPFAM" id="SSF90123">
    <property type="entry name" value="ABC transporter transmembrane region"/>
    <property type="match status" value="2"/>
</dbReference>
<dbReference type="PROSITE" id="PS50929">
    <property type="entry name" value="ABC_TM1F"/>
    <property type="match status" value="2"/>
</dbReference>
<dbReference type="GO" id="GO:0090374">
    <property type="term" value="P:oligopeptide export from mitochondrion"/>
    <property type="evidence" value="ECO:0007669"/>
    <property type="project" value="TreeGrafter"/>
</dbReference>
<comment type="subcellular location">
    <subcellularLocation>
        <location evidence="1">Membrane</location>
        <topology evidence="1">Multi-pass membrane protein</topology>
    </subcellularLocation>
</comment>
<evidence type="ECO:0000313" key="13">
    <source>
        <dbReference type="EMBL" id="ORX45556.1"/>
    </source>
</evidence>
<feature type="transmembrane region" description="Helical" evidence="10">
    <location>
        <begin position="246"/>
        <end position="264"/>
    </location>
</feature>
<dbReference type="CDD" id="cd18577">
    <property type="entry name" value="ABC_6TM_Pgp_ABCB1_D1_like"/>
    <property type="match status" value="1"/>
</dbReference>
<dbReference type="InterPro" id="IPR017871">
    <property type="entry name" value="ABC_transporter-like_CS"/>
</dbReference>
<evidence type="ECO:0000256" key="1">
    <source>
        <dbReference type="ARBA" id="ARBA00004141"/>
    </source>
</evidence>
<comment type="caution">
    <text evidence="13">The sequence shown here is derived from an EMBL/GenBank/DDBJ whole genome shotgun (WGS) entry which is preliminary data.</text>
</comment>
<accession>A0A1Y1V249</accession>
<dbReference type="InterPro" id="IPR039421">
    <property type="entry name" value="Type_1_exporter"/>
</dbReference>
<dbReference type="PANTHER" id="PTHR43394:SF27">
    <property type="entry name" value="ATP-DEPENDENT TRANSLOCASE ABCB1-LIKE"/>
    <property type="match status" value="1"/>
</dbReference>
<name>A0A1Y1V249_9FUNG</name>
<feature type="transmembrane region" description="Helical" evidence="10">
    <location>
        <begin position="828"/>
        <end position="846"/>
    </location>
</feature>
<dbReference type="GO" id="GO:0005524">
    <property type="term" value="F:ATP binding"/>
    <property type="evidence" value="ECO:0007669"/>
    <property type="project" value="UniProtKB-KW"/>
</dbReference>
<evidence type="ECO:0000313" key="14">
    <source>
        <dbReference type="Proteomes" id="UP000193719"/>
    </source>
</evidence>
<reference evidence="13 14" key="2">
    <citation type="submission" date="2016-08" db="EMBL/GenBank/DDBJ databases">
        <title>Pervasive Adenine N6-methylation of Active Genes in Fungi.</title>
        <authorList>
            <consortium name="DOE Joint Genome Institute"/>
            <person name="Mondo S.J."/>
            <person name="Dannebaum R.O."/>
            <person name="Kuo R.C."/>
            <person name="Labutti K."/>
            <person name="Haridas S."/>
            <person name="Kuo A."/>
            <person name="Salamov A."/>
            <person name="Ahrendt S.R."/>
            <person name="Lipzen A."/>
            <person name="Sullivan W."/>
            <person name="Andreopoulos W.B."/>
            <person name="Clum A."/>
            <person name="Lindquist E."/>
            <person name="Daum C."/>
            <person name="Ramamoorthy G.K."/>
            <person name="Gryganskyi A."/>
            <person name="Culley D."/>
            <person name="Magnuson J.K."/>
            <person name="James T.Y."/>
            <person name="O'Malley M.A."/>
            <person name="Stajich J.E."/>
            <person name="Spatafora J.W."/>
            <person name="Visel A."/>
            <person name="Grigoriev I.V."/>
        </authorList>
    </citation>
    <scope>NUCLEOTIDE SEQUENCE [LARGE SCALE GENOMIC DNA]</scope>
    <source>
        <strain evidence="14">finn</strain>
    </source>
</reference>
<feature type="transmembrane region" description="Helical" evidence="10">
    <location>
        <begin position="51"/>
        <end position="68"/>
    </location>
</feature>
<feature type="transmembrane region" description="Helical" evidence="10">
    <location>
        <begin position="784"/>
        <end position="808"/>
    </location>
</feature>
<dbReference type="SUPFAM" id="SSF52540">
    <property type="entry name" value="P-loop containing nucleoside triphosphate hydrolases"/>
    <property type="match status" value="2"/>
</dbReference>
<protein>
    <submittedName>
        <fullName evidence="13">Multidrug resistance protein 1</fullName>
    </submittedName>
</protein>
<dbReference type="FunFam" id="3.40.50.300:FF:000916">
    <property type="entry name" value="ABC transporter B family member 9"/>
    <property type="match status" value="1"/>
</dbReference>
<evidence type="ECO:0000256" key="8">
    <source>
        <dbReference type="ARBA" id="ARBA00023136"/>
    </source>
</evidence>
<dbReference type="CDD" id="cd18578">
    <property type="entry name" value="ABC_6TM_Pgp_ABCB1_D2_like"/>
    <property type="match status" value="1"/>
</dbReference>
<dbReference type="PANTHER" id="PTHR43394">
    <property type="entry name" value="ATP-DEPENDENT PERMEASE MDL1, MITOCHONDRIAL"/>
    <property type="match status" value="1"/>
</dbReference>
<dbReference type="InterPro" id="IPR011527">
    <property type="entry name" value="ABC1_TM_dom"/>
</dbReference>
<feature type="domain" description="ABC transporter" evidence="11">
    <location>
        <begin position="1125"/>
        <end position="1364"/>
    </location>
</feature>
<dbReference type="InterPro" id="IPR027417">
    <property type="entry name" value="P-loop_NTPase"/>
</dbReference>
<evidence type="ECO:0000259" key="12">
    <source>
        <dbReference type="PROSITE" id="PS50929"/>
    </source>
</evidence>
<keyword evidence="3" id="KW-0813">Transport</keyword>
<dbReference type="PROSITE" id="PS50893">
    <property type="entry name" value="ABC_TRANSPORTER_2"/>
    <property type="match status" value="2"/>
</dbReference>
<keyword evidence="7 10" id="KW-1133">Transmembrane helix</keyword>
<evidence type="ECO:0000256" key="10">
    <source>
        <dbReference type="SAM" id="Phobius"/>
    </source>
</evidence>
<keyword evidence="4 10" id="KW-0812">Transmembrane</keyword>
<evidence type="ECO:0000256" key="2">
    <source>
        <dbReference type="ARBA" id="ARBA00007577"/>
    </source>
</evidence>
<organism evidence="13 14">
    <name type="scientific">Piromyces finnis</name>
    <dbReference type="NCBI Taxonomy" id="1754191"/>
    <lineage>
        <taxon>Eukaryota</taxon>
        <taxon>Fungi</taxon>
        <taxon>Fungi incertae sedis</taxon>
        <taxon>Chytridiomycota</taxon>
        <taxon>Chytridiomycota incertae sedis</taxon>
        <taxon>Neocallimastigomycetes</taxon>
        <taxon>Neocallimastigales</taxon>
        <taxon>Neocallimastigaceae</taxon>
        <taxon>Piromyces</taxon>
    </lineage>
</organism>
<evidence type="ECO:0000256" key="9">
    <source>
        <dbReference type="SAM" id="MobiDB-lite"/>
    </source>
</evidence>
<dbReference type="EMBL" id="MCFH01000039">
    <property type="protein sequence ID" value="ORX45556.1"/>
    <property type="molecule type" value="Genomic_DNA"/>
</dbReference>
<dbReference type="STRING" id="1754191.A0A1Y1V249"/>
<dbReference type="Pfam" id="PF00664">
    <property type="entry name" value="ABC_membrane"/>
    <property type="match status" value="2"/>
</dbReference>
<evidence type="ECO:0000256" key="3">
    <source>
        <dbReference type="ARBA" id="ARBA00022448"/>
    </source>
</evidence>
<feature type="domain" description="ABC transmembrane type-1" evidence="12">
    <location>
        <begin position="788"/>
        <end position="1090"/>
    </location>
</feature>
<feature type="transmembrane region" description="Helical" evidence="10">
    <location>
        <begin position="947"/>
        <end position="968"/>
    </location>
</feature>
<feature type="transmembrane region" description="Helical" evidence="10">
    <location>
        <begin position="351"/>
        <end position="372"/>
    </location>
</feature>
<evidence type="ECO:0000256" key="5">
    <source>
        <dbReference type="ARBA" id="ARBA00022741"/>
    </source>
</evidence>
<feature type="domain" description="ABC transmembrane type-1" evidence="12">
    <location>
        <begin position="170"/>
        <end position="413"/>
    </location>
</feature>
<dbReference type="Proteomes" id="UP000193719">
    <property type="component" value="Unassembled WGS sequence"/>
</dbReference>
<dbReference type="InterPro" id="IPR003593">
    <property type="entry name" value="AAA+_ATPase"/>
</dbReference>
<feature type="region of interest" description="Disordered" evidence="9">
    <location>
        <begin position="1"/>
        <end position="23"/>
    </location>
</feature>
<dbReference type="InterPro" id="IPR036640">
    <property type="entry name" value="ABC1_TM_sf"/>
</dbReference>
<dbReference type="OrthoDB" id="6500128at2759"/>
<feature type="transmembrane region" description="Helical" evidence="10">
    <location>
        <begin position="1025"/>
        <end position="1051"/>
    </location>
</feature>
<dbReference type="InterPro" id="IPR003439">
    <property type="entry name" value="ABC_transporter-like_ATP-bd"/>
</dbReference>
<dbReference type="GO" id="GO:0015421">
    <property type="term" value="F:ABC-type oligopeptide transporter activity"/>
    <property type="evidence" value="ECO:0007669"/>
    <property type="project" value="TreeGrafter"/>
</dbReference>
<sequence>MGFRNKKNTKPEKDNKKKKNQGNDVFGIEGEEVKSVSYFQLYRYASGKEKLMILVGILGAVLQGATMPDRIKCMGTMTNIFVSLVINTTMRKITGIKDDGILQELVSALLSKDMQTGIAGFAMNHPDIDLQKIMKSFNDSEYANSASAMQSSVTLEFKSMDVIFRDIYKFLLILAIVAVVSFIGSFIFYAFLNISALRQTTKIRSLVFNSLMRQEIAWHEKTSPGELSSRIISDTLLIEEGIGPKIGILVQNVFTFIFCFILAFTSGFKLTLYMAVILPALILVGGTMGTILSKYTKKTQDAYGVIGGIAQEAFSQIRTIASFGNEQKEIDRYVEKLKPTKRYGIIKAQTFGFCFGLIFGIIYCSYSIAFYFGSKFIHKGEMVGGDVLQVFMGVMMGAMSISSCGHILNSFGEASGAAAKLFYIIERKPKINAEVGECPEAPVNGEIEFRNVRFTYPARPDIEILKGISFRCQPGQTVALVGASGSGKSTIVQLLERYYEKSEGEILIDGKPVEDYNIHWLRTQIGLVSQEPTLFDATIAENIAITCPDATQEQIEAAAKLANAHEFIQKLPNGYQTSTGERGLQLSGGQKQRICIARALMMNPKILLLDEATSALDNQSEKVVQAALDSASSGRSTLVIAHRLTTVKNADCIIVMDKGVIIESGTHNELMEKQGVYYNLVKNQEMNVQENEVVEDEESDVEDSEMKKITIAEEEGKEEAELLNKRETTTLSRILTNISTASFNRRNTTRTSVKSGEQQKPITGGSLLASMDWKRYLSYNKPVWWANLLGMIGAIFNGSIQPAFAFIFASAMNVFNKQGQELLDDGKFWALMFILLGVANVISFYCQIGGFSTAGEYLSYTFRKEMYNSMIRQEVGFFDCSDIGSGKESAGGGGPGGATTSTGTLTAKLATEAGLVQGLNINVGSVLEIIVTIVVGFTIAFCNGWKLTLILLVAVPFLFVGTFLQMSSNKNKNEEKRRVLEGSTKVSVEAIVAIKTVYALNLEERFCKLYEEKLIEPEKRLVKKYYISSVGTGFSNAVAFFAYILGFYAGALFIKNGELEFQNMFRVLMAIIFTAMAVGRASSIAPDYDKAAEAFGHVLEIIDRKSKIDASDPSGIKQEPFKGNISFNNLRFRYPSRPNITVLRLGDGKIEIPEGKMLALVGGSGCGKSTIIGLLPRWYDAQHGEVIVDGKKNSEYNLKWFREHIGVVNQEPSLFNISIKDNIRYGKEDATDEEIIEAAKKANIHDFIMSLPEGYDTLVGGLGTSRMSGGQKQRVAIARAMVRNPKVLLLDEATSALDAESELIVQQALEEASQGRTTITIAHRLSTIKNSDVIVVMKEGRIVEQGNHEELMAKKGEYYEMVLAGDGGVHKQ</sequence>
<keyword evidence="6" id="KW-0067">ATP-binding</keyword>
<dbReference type="GO" id="GO:0005743">
    <property type="term" value="C:mitochondrial inner membrane"/>
    <property type="evidence" value="ECO:0007669"/>
    <property type="project" value="TreeGrafter"/>
</dbReference>
<reference evidence="13 14" key="1">
    <citation type="submission" date="2016-08" db="EMBL/GenBank/DDBJ databases">
        <title>Genomes of anaerobic fungi encode conserved fungal cellulosomes for biomass hydrolysis.</title>
        <authorList>
            <consortium name="DOE Joint Genome Institute"/>
            <person name="Haitjema C.H."/>
            <person name="Gilmore S.P."/>
            <person name="Henske J.K."/>
            <person name="Solomon K.V."/>
            <person name="De Groot R."/>
            <person name="Kuo A."/>
            <person name="Mondo S.J."/>
            <person name="Salamov A.A."/>
            <person name="Labutti K."/>
            <person name="Zhao Z."/>
            <person name="Chiniquy J."/>
            <person name="Barry K."/>
            <person name="Brewer H.M."/>
            <person name="Purvine S.O."/>
            <person name="Wright A.T."/>
            <person name="Boxma B."/>
            <person name="Van Alen T."/>
            <person name="Hackstein J.H."/>
            <person name="Baker S.E."/>
            <person name="Grigoriev I.V."/>
            <person name="O'Malley M.A."/>
        </authorList>
    </citation>
    <scope>NUCLEOTIDE SEQUENCE [LARGE SCALE GENOMIC DNA]</scope>
    <source>
        <strain evidence="14">finn</strain>
    </source>
</reference>
<evidence type="ECO:0000256" key="4">
    <source>
        <dbReference type="ARBA" id="ARBA00022692"/>
    </source>
</evidence>
<feature type="transmembrane region" description="Helical" evidence="10">
    <location>
        <begin position="270"/>
        <end position="292"/>
    </location>
</feature>
<proteinExistence type="inferred from homology"/>
<dbReference type="CDD" id="cd03249">
    <property type="entry name" value="ABC_MTABC3_MDL1_MDL2"/>
    <property type="match status" value="2"/>
</dbReference>
<keyword evidence="5" id="KW-0547">Nucleotide-binding</keyword>
<gene>
    <name evidence="13" type="ORF">BCR36DRAFT_585584</name>
</gene>
<dbReference type="Gene3D" id="3.40.50.300">
    <property type="entry name" value="P-loop containing nucleotide triphosphate hydrolases"/>
    <property type="match status" value="2"/>
</dbReference>
<evidence type="ECO:0000256" key="7">
    <source>
        <dbReference type="ARBA" id="ARBA00022989"/>
    </source>
</evidence>
<keyword evidence="8 10" id="KW-0472">Membrane</keyword>
<dbReference type="Gene3D" id="1.20.1560.10">
    <property type="entry name" value="ABC transporter type 1, transmembrane domain"/>
    <property type="match status" value="1"/>
</dbReference>
<dbReference type="PROSITE" id="PS00211">
    <property type="entry name" value="ABC_TRANSPORTER_1"/>
    <property type="match status" value="2"/>
</dbReference>
<feature type="transmembrane region" description="Helical" evidence="10">
    <location>
        <begin position="387"/>
        <end position="408"/>
    </location>
</feature>
<keyword evidence="14" id="KW-1185">Reference proteome</keyword>
<dbReference type="FunFam" id="3.40.50.300:FF:000205">
    <property type="entry name" value="ABC transporter B family member 4"/>
    <property type="match status" value="1"/>
</dbReference>
<dbReference type="SMART" id="SM00382">
    <property type="entry name" value="AAA"/>
    <property type="match status" value="2"/>
</dbReference>
<comment type="similarity">
    <text evidence="2">Belongs to the ABC transporter superfamily. ABCB family. Multidrug resistance exporter (TC 3.A.1.201) subfamily.</text>
</comment>
<feature type="transmembrane region" description="Helical" evidence="10">
    <location>
        <begin position="919"/>
        <end position="941"/>
    </location>
</feature>
<evidence type="ECO:0000256" key="6">
    <source>
        <dbReference type="ARBA" id="ARBA00022840"/>
    </source>
</evidence>